<dbReference type="Proteomes" id="UP000011717">
    <property type="component" value="Unassembled WGS sequence"/>
</dbReference>
<accession>M2SGC5</accession>
<organism evidence="1 2">
    <name type="scientific">Pacificimonas flava</name>
    <dbReference type="NCBI Taxonomy" id="1234595"/>
    <lineage>
        <taxon>Bacteria</taxon>
        <taxon>Pseudomonadati</taxon>
        <taxon>Pseudomonadota</taxon>
        <taxon>Alphaproteobacteria</taxon>
        <taxon>Sphingomonadales</taxon>
        <taxon>Sphingosinicellaceae</taxon>
        <taxon>Pacificimonas</taxon>
    </lineage>
</organism>
<dbReference type="AlphaFoldDB" id="M2SGC5"/>
<name>M2SGC5_9SPHN</name>
<keyword evidence="2" id="KW-1185">Reference proteome</keyword>
<gene>
    <name evidence="1" type="ORF">C725_0355</name>
</gene>
<evidence type="ECO:0000313" key="2">
    <source>
        <dbReference type="Proteomes" id="UP000011717"/>
    </source>
</evidence>
<comment type="caution">
    <text evidence="1">The sequence shown here is derived from an EMBL/GenBank/DDBJ whole genome shotgun (WGS) entry which is preliminary data.</text>
</comment>
<proteinExistence type="predicted"/>
<protein>
    <submittedName>
        <fullName evidence="1">Uncharacterized protein</fullName>
    </submittedName>
</protein>
<dbReference type="EMBL" id="AMRV01000001">
    <property type="protein sequence ID" value="EMD84425.1"/>
    <property type="molecule type" value="Genomic_DNA"/>
</dbReference>
<evidence type="ECO:0000313" key="1">
    <source>
        <dbReference type="EMBL" id="EMD84425.1"/>
    </source>
</evidence>
<sequence>MLPIFLGFILMAAELANYLVAKQRAQKLAFMTSDMLARSTVMPDEKQVEDIFLSMDVAAEPFRMREDGRVILTGIVGMEDGSTGKMENKLVWQRCDGNLTSFQSHLGREDSQEARDREAVVFPQNIQLPKSQMIISAEVALQYEPITSDAFFDKIGVDRLLTARSFLRTRSAAFTDISVADGMSPMLCHS</sequence>
<reference evidence="1 2" key="1">
    <citation type="journal article" date="2013" name="Genome Announc.">
        <title>Draft Genome Sequence of Strain JLT2015T, Belonging to the Family Sphingomonadaceae of the Alphaproteobacteria.</title>
        <authorList>
            <person name="Tang K."/>
            <person name="Liu K."/>
            <person name="Li S."/>
            <person name="Jiao N."/>
        </authorList>
    </citation>
    <scope>NUCLEOTIDE SEQUENCE [LARGE SCALE GENOMIC DNA]</scope>
    <source>
        <strain evidence="1 2">JLT2015</strain>
    </source>
</reference>